<accession>A0ABU6SHK6</accession>
<organism evidence="3 4">
    <name type="scientific">Stylosanthes scabra</name>
    <dbReference type="NCBI Taxonomy" id="79078"/>
    <lineage>
        <taxon>Eukaryota</taxon>
        <taxon>Viridiplantae</taxon>
        <taxon>Streptophyta</taxon>
        <taxon>Embryophyta</taxon>
        <taxon>Tracheophyta</taxon>
        <taxon>Spermatophyta</taxon>
        <taxon>Magnoliopsida</taxon>
        <taxon>eudicotyledons</taxon>
        <taxon>Gunneridae</taxon>
        <taxon>Pentapetalae</taxon>
        <taxon>rosids</taxon>
        <taxon>fabids</taxon>
        <taxon>Fabales</taxon>
        <taxon>Fabaceae</taxon>
        <taxon>Papilionoideae</taxon>
        <taxon>50 kb inversion clade</taxon>
        <taxon>dalbergioids sensu lato</taxon>
        <taxon>Dalbergieae</taxon>
        <taxon>Pterocarpus clade</taxon>
        <taxon>Stylosanthes</taxon>
    </lineage>
</organism>
<proteinExistence type="predicted"/>
<name>A0ABU6SHK6_9FABA</name>
<feature type="signal peptide" evidence="2">
    <location>
        <begin position="1"/>
        <end position="24"/>
    </location>
</feature>
<evidence type="ECO:0000256" key="1">
    <source>
        <dbReference type="SAM" id="MobiDB-lite"/>
    </source>
</evidence>
<reference evidence="3 4" key="1">
    <citation type="journal article" date="2023" name="Plants (Basel)">
        <title>Bridging the Gap: Combining Genomics and Transcriptomics Approaches to Understand Stylosanthes scabra, an Orphan Legume from the Brazilian Caatinga.</title>
        <authorList>
            <person name="Ferreira-Neto J.R.C."/>
            <person name="da Silva M.D."/>
            <person name="Binneck E."/>
            <person name="de Melo N.F."/>
            <person name="da Silva R.H."/>
            <person name="de Melo A.L.T.M."/>
            <person name="Pandolfi V."/>
            <person name="Bustamante F.O."/>
            <person name="Brasileiro-Vidal A.C."/>
            <person name="Benko-Iseppon A.M."/>
        </authorList>
    </citation>
    <scope>NUCLEOTIDE SEQUENCE [LARGE SCALE GENOMIC DNA]</scope>
    <source>
        <tissue evidence="3">Leaves</tissue>
    </source>
</reference>
<gene>
    <name evidence="3" type="ORF">PIB30_048698</name>
</gene>
<sequence length="150" mass="17008">MTNPVANLSLVFVAFVLYCHQVFSGELSQEKRIGTHYTEIEGSTKSGSHRNDEFQWQISNIKTVGHIIHSLSYHPKSNRPRSPPHPAPLFPASRSASRTPPPPPHSKGPRFHSRSRPRLRPRPIKEIEPSFPWVPEPKAFPPLPRIPPTH</sequence>
<dbReference type="EMBL" id="JASCZI010060736">
    <property type="protein sequence ID" value="MED6135656.1"/>
    <property type="molecule type" value="Genomic_DNA"/>
</dbReference>
<protein>
    <submittedName>
        <fullName evidence="3">Uncharacterized protein</fullName>
    </submittedName>
</protein>
<comment type="caution">
    <text evidence="3">The sequence shown here is derived from an EMBL/GenBank/DDBJ whole genome shotgun (WGS) entry which is preliminary data.</text>
</comment>
<keyword evidence="2" id="KW-0732">Signal</keyword>
<feature type="compositionally biased region" description="Basic residues" evidence="1">
    <location>
        <begin position="107"/>
        <end position="122"/>
    </location>
</feature>
<evidence type="ECO:0000256" key="2">
    <source>
        <dbReference type="SAM" id="SignalP"/>
    </source>
</evidence>
<feature type="chain" id="PRO_5046199058" evidence="2">
    <location>
        <begin position="25"/>
        <end position="150"/>
    </location>
</feature>
<dbReference type="Proteomes" id="UP001341840">
    <property type="component" value="Unassembled WGS sequence"/>
</dbReference>
<feature type="compositionally biased region" description="Pro residues" evidence="1">
    <location>
        <begin position="132"/>
        <end position="150"/>
    </location>
</feature>
<evidence type="ECO:0000313" key="3">
    <source>
        <dbReference type="EMBL" id="MED6135656.1"/>
    </source>
</evidence>
<keyword evidence="4" id="KW-1185">Reference proteome</keyword>
<evidence type="ECO:0000313" key="4">
    <source>
        <dbReference type="Proteomes" id="UP001341840"/>
    </source>
</evidence>
<feature type="region of interest" description="Disordered" evidence="1">
    <location>
        <begin position="70"/>
        <end position="150"/>
    </location>
</feature>